<keyword evidence="4 13" id="KW-0548">Nucleotidyltransferase</keyword>
<keyword evidence="14" id="KW-1185">Reference proteome</keyword>
<dbReference type="EMBL" id="JACOOX010000001">
    <property type="protein sequence ID" value="MBC5661737.1"/>
    <property type="molecule type" value="Genomic_DNA"/>
</dbReference>
<dbReference type="Gene3D" id="3.40.50.300">
    <property type="entry name" value="P-loop containing nucleotide triphosphate hydrolases"/>
    <property type="match status" value="1"/>
</dbReference>
<evidence type="ECO:0000256" key="1">
    <source>
        <dbReference type="ARBA" id="ARBA00006360"/>
    </source>
</evidence>
<comment type="catalytic activity">
    <reaction evidence="11">
        <text>DNA(n) + a 2'-deoxyribonucleoside 5'-triphosphate = DNA(n+1) + diphosphate</text>
        <dbReference type="Rhea" id="RHEA:22508"/>
        <dbReference type="Rhea" id="RHEA-COMP:17339"/>
        <dbReference type="Rhea" id="RHEA-COMP:17340"/>
        <dbReference type="ChEBI" id="CHEBI:33019"/>
        <dbReference type="ChEBI" id="CHEBI:61560"/>
        <dbReference type="ChEBI" id="CHEBI:173112"/>
        <dbReference type="EC" id="2.7.7.7"/>
    </reaction>
</comment>
<evidence type="ECO:0000256" key="11">
    <source>
        <dbReference type="ARBA" id="ARBA00049244"/>
    </source>
</evidence>
<dbReference type="InterPro" id="IPR008921">
    <property type="entry name" value="DNA_pol3_clamp-load_cplx_C"/>
</dbReference>
<keyword evidence="8" id="KW-0862">Zinc</keyword>
<dbReference type="Gene3D" id="1.10.8.60">
    <property type="match status" value="1"/>
</dbReference>
<dbReference type="GO" id="GO:0003887">
    <property type="term" value="F:DNA-directed DNA polymerase activity"/>
    <property type="evidence" value="ECO:0007669"/>
    <property type="project" value="UniProtKB-KW"/>
</dbReference>
<evidence type="ECO:0000256" key="3">
    <source>
        <dbReference type="ARBA" id="ARBA00022679"/>
    </source>
</evidence>
<dbReference type="Pfam" id="PF22608">
    <property type="entry name" value="DNAX_ATPase_lid"/>
    <property type="match status" value="1"/>
</dbReference>
<dbReference type="InterPro" id="IPR001270">
    <property type="entry name" value="ClpA/B"/>
</dbReference>
<dbReference type="GO" id="GO:0046872">
    <property type="term" value="F:metal ion binding"/>
    <property type="evidence" value="ECO:0007669"/>
    <property type="project" value="UniProtKB-KW"/>
</dbReference>
<dbReference type="FunFam" id="3.40.50.300:FF:000014">
    <property type="entry name" value="DNA polymerase III subunit gamma/tau"/>
    <property type="match status" value="1"/>
</dbReference>
<dbReference type="PRINTS" id="PR00300">
    <property type="entry name" value="CLPPROTEASEA"/>
</dbReference>
<dbReference type="Proteomes" id="UP000615234">
    <property type="component" value="Unassembled WGS sequence"/>
</dbReference>
<protein>
    <recommendedName>
        <fullName evidence="2">DNA-directed DNA polymerase</fullName>
        <ecNumber evidence="2">2.7.7.7</ecNumber>
    </recommendedName>
</protein>
<keyword evidence="3 13" id="KW-0808">Transferase</keyword>
<dbReference type="InterPro" id="IPR027417">
    <property type="entry name" value="P-loop_NTPase"/>
</dbReference>
<organism evidence="13 14">
    <name type="scientific">Coprococcus hominis</name>
    <name type="common">ex Liu et al. 2022</name>
    <dbReference type="NCBI Taxonomy" id="2763039"/>
    <lineage>
        <taxon>Bacteria</taxon>
        <taxon>Bacillati</taxon>
        <taxon>Bacillota</taxon>
        <taxon>Clostridia</taxon>
        <taxon>Lachnospirales</taxon>
        <taxon>Lachnospiraceae</taxon>
        <taxon>Coprococcus</taxon>
    </lineage>
</organism>
<evidence type="ECO:0000256" key="2">
    <source>
        <dbReference type="ARBA" id="ARBA00012417"/>
    </source>
</evidence>
<dbReference type="Gene3D" id="1.20.272.10">
    <property type="match status" value="1"/>
</dbReference>
<dbReference type="GO" id="GO:0009360">
    <property type="term" value="C:DNA polymerase III complex"/>
    <property type="evidence" value="ECO:0007669"/>
    <property type="project" value="InterPro"/>
</dbReference>
<dbReference type="CDD" id="cd00009">
    <property type="entry name" value="AAA"/>
    <property type="match status" value="1"/>
</dbReference>
<keyword evidence="7" id="KW-0547">Nucleotide-binding</keyword>
<comment type="similarity">
    <text evidence="1">Belongs to the DnaX/STICHEL family.</text>
</comment>
<name>A0A8I0DTY5_9FIRM</name>
<evidence type="ECO:0000256" key="5">
    <source>
        <dbReference type="ARBA" id="ARBA00022705"/>
    </source>
</evidence>
<dbReference type="NCBIfam" id="TIGR02397">
    <property type="entry name" value="dnaX_nterm"/>
    <property type="match status" value="1"/>
</dbReference>
<evidence type="ECO:0000256" key="8">
    <source>
        <dbReference type="ARBA" id="ARBA00022833"/>
    </source>
</evidence>
<evidence type="ECO:0000259" key="12">
    <source>
        <dbReference type="SMART" id="SM00382"/>
    </source>
</evidence>
<dbReference type="InterPro" id="IPR003593">
    <property type="entry name" value="AAA+_ATPase"/>
</dbReference>
<keyword evidence="10" id="KW-0239">DNA-directed DNA polymerase</keyword>
<dbReference type="SMART" id="SM00382">
    <property type="entry name" value="AAA"/>
    <property type="match status" value="1"/>
</dbReference>
<dbReference type="SUPFAM" id="SSF48019">
    <property type="entry name" value="post-AAA+ oligomerization domain-like"/>
    <property type="match status" value="1"/>
</dbReference>
<accession>A0A8I0DTY5</accession>
<reference evidence="13 14" key="1">
    <citation type="submission" date="2020-08" db="EMBL/GenBank/DDBJ databases">
        <title>Genome public.</title>
        <authorList>
            <person name="Liu C."/>
            <person name="Sun Q."/>
        </authorList>
    </citation>
    <scope>NUCLEOTIDE SEQUENCE [LARGE SCALE GENOMIC DNA]</scope>
    <source>
        <strain evidence="13 14">NSJ-10</strain>
    </source>
</reference>
<dbReference type="Pfam" id="PF12169">
    <property type="entry name" value="DNA_pol3_gamma3"/>
    <property type="match status" value="1"/>
</dbReference>
<evidence type="ECO:0000256" key="4">
    <source>
        <dbReference type="ARBA" id="ARBA00022695"/>
    </source>
</evidence>
<sequence>MSYMALYRKWRPDTFEEVKGQDHVVTTLKNQIINNRIGHAFLFCGTRGTGKTSIAKLFAKAVNCEHPVNGSPCNECAACRAIADGSSMNVIEIDAASNNGVDNIRQIREEVQYSPSEGKYKVYIIDEVHMLTQGAFNALLKTLEEPPSYVIFILATTESHKIPITISSRCQKYEFRRISVETISDRLMELLGREQIAAEKKAIDYVAKAADGSMRDALSILDQCIAFNIGKELTYENVLDTIGAVDIDVFARLLDCVIRLDIVGAIDLVDEVVWQGRELSRFVSEFTWFLRNVLLVKVSPEADQKLDMSAENLERLRQLAAQLETDALIRYINIFSDTSANIKYAVQKRIVLELAVIKLCKPEMETDYSALLDRVRVLEQKLENGAAGSVVSGNNNGEGSSASAGVTALAGEAVQGAGAVSQELLDQICARLKQEGMQIGNVPAMGGAEIEAASKKLSEQLKKELPEANYNELKEFVEQWDIIMEGYQNITKKFLEKARINMNEARDGLYLAYVQNEENKQAIAYFEGKERMAALREHIEQVTGRQVKIELKVVSKNSEAAQEIEANDLSKINFAIQYE</sequence>
<dbReference type="Pfam" id="PF13177">
    <property type="entry name" value="DNA_pol3_delta2"/>
    <property type="match status" value="1"/>
</dbReference>
<dbReference type="InterPro" id="IPR050238">
    <property type="entry name" value="DNA_Rep/Repair_Clamp_Loader"/>
</dbReference>
<dbReference type="RefSeq" id="WP_118675527.1">
    <property type="nucleotide sequence ID" value="NZ_JACOOX010000001.1"/>
</dbReference>
<keyword evidence="5" id="KW-0235">DNA replication</keyword>
<dbReference type="PANTHER" id="PTHR11669">
    <property type="entry name" value="REPLICATION FACTOR C / DNA POLYMERASE III GAMMA-TAU SUBUNIT"/>
    <property type="match status" value="1"/>
</dbReference>
<evidence type="ECO:0000313" key="14">
    <source>
        <dbReference type="Proteomes" id="UP000615234"/>
    </source>
</evidence>
<dbReference type="GO" id="GO:0003677">
    <property type="term" value="F:DNA binding"/>
    <property type="evidence" value="ECO:0007669"/>
    <property type="project" value="InterPro"/>
</dbReference>
<proteinExistence type="inferred from homology"/>
<dbReference type="PANTHER" id="PTHR11669:SF0">
    <property type="entry name" value="PROTEIN STICHEL-LIKE 2"/>
    <property type="match status" value="1"/>
</dbReference>
<dbReference type="InterPro" id="IPR012763">
    <property type="entry name" value="DNA_pol_III_sug/sutau_N"/>
</dbReference>
<dbReference type="SUPFAM" id="SSF52540">
    <property type="entry name" value="P-loop containing nucleoside triphosphate hydrolases"/>
    <property type="match status" value="1"/>
</dbReference>
<dbReference type="NCBIfam" id="NF004046">
    <property type="entry name" value="PRK05563.1"/>
    <property type="match status" value="1"/>
</dbReference>
<keyword evidence="9" id="KW-0067">ATP-binding</keyword>
<dbReference type="GO" id="GO:0006261">
    <property type="term" value="P:DNA-templated DNA replication"/>
    <property type="evidence" value="ECO:0007669"/>
    <property type="project" value="TreeGrafter"/>
</dbReference>
<feature type="domain" description="AAA+ ATPase" evidence="12">
    <location>
        <begin position="37"/>
        <end position="179"/>
    </location>
</feature>
<gene>
    <name evidence="13" type="primary">dnaX</name>
    <name evidence="13" type="ORF">H8S09_02315</name>
</gene>
<dbReference type="FunFam" id="1.10.8.60:FF:000013">
    <property type="entry name" value="DNA polymerase III subunit gamma/tau"/>
    <property type="match status" value="1"/>
</dbReference>
<keyword evidence="6" id="KW-0479">Metal-binding</keyword>
<comment type="caution">
    <text evidence="13">The sequence shown here is derived from an EMBL/GenBank/DDBJ whole genome shotgun (WGS) entry which is preliminary data.</text>
</comment>
<dbReference type="EC" id="2.7.7.7" evidence="2"/>
<evidence type="ECO:0000256" key="7">
    <source>
        <dbReference type="ARBA" id="ARBA00022741"/>
    </source>
</evidence>
<dbReference type="InterPro" id="IPR045085">
    <property type="entry name" value="HLD_clamp_pol_III_gamma_tau"/>
</dbReference>
<dbReference type="InterPro" id="IPR022754">
    <property type="entry name" value="DNA_pol_III_gamma-3"/>
</dbReference>
<dbReference type="AlphaFoldDB" id="A0A8I0DTY5"/>
<evidence type="ECO:0000256" key="6">
    <source>
        <dbReference type="ARBA" id="ARBA00022723"/>
    </source>
</evidence>
<dbReference type="GO" id="GO:0005524">
    <property type="term" value="F:ATP binding"/>
    <property type="evidence" value="ECO:0007669"/>
    <property type="project" value="UniProtKB-KW"/>
</dbReference>
<evidence type="ECO:0000313" key="13">
    <source>
        <dbReference type="EMBL" id="MBC5661737.1"/>
    </source>
</evidence>
<evidence type="ECO:0000256" key="10">
    <source>
        <dbReference type="ARBA" id="ARBA00022932"/>
    </source>
</evidence>
<evidence type="ECO:0000256" key="9">
    <source>
        <dbReference type="ARBA" id="ARBA00022840"/>
    </source>
</evidence>
<dbReference type="CDD" id="cd18137">
    <property type="entry name" value="HLD_clamp_pol_III_gamma_tau"/>
    <property type="match status" value="1"/>
</dbReference>